<comment type="caution">
    <text evidence="1">The sequence shown here is derived from an EMBL/GenBank/DDBJ whole genome shotgun (WGS) entry which is preliminary data.</text>
</comment>
<evidence type="ECO:0000313" key="2">
    <source>
        <dbReference type="Proteomes" id="UP000297900"/>
    </source>
</evidence>
<dbReference type="OrthoDB" id="2967153at2"/>
<dbReference type="RefSeq" id="WP_135153359.1">
    <property type="nucleotide sequence ID" value="NZ_SOMN01000027.1"/>
</dbReference>
<accession>A0A4Y8LS31</accession>
<dbReference type="AlphaFoldDB" id="A0A4Y8LS31"/>
<dbReference type="EMBL" id="SOMN01000027">
    <property type="protein sequence ID" value="TFE24274.1"/>
    <property type="molecule type" value="Genomic_DNA"/>
</dbReference>
<evidence type="ECO:0000313" key="1">
    <source>
        <dbReference type="EMBL" id="TFE24274.1"/>
    </source>
</evidence>
<dbReference type="Proteomes" id="UP000297900">
    <property type="component" value="Unassembled WGS sequence"/>
</dbReference>
<gene>
    <name evidence="1" type="ORF">E2980_16695</name>
</gene>
<keyword evidence="2" id="KW-1185">Reference proteome</keyword>
<reference evidence="1 2" key="1">
    <citation type="submission" date="2019-03" db="EMBL/GenBank/DDBJ databases">
        <title>Cohnella endophytica sp. nov., a novel endophytic bacterium isolated from bark of Sonneratia apetala.</title>
        <authorList>
            <person name="Tuo L."/>
        </authorList>
    </citation>
    <scope>NUCLEOTIDE SEQUENCE [LARGE SCALE GENOMIC DNA]</scope>
    <source>
        <strain evidence="1 2">CCTCC AB 208254</strain>
    </source>
</reference>
<protein>
    <recommendedName>
        <fullName evidence="3">YCII-related domain-containing protein</fullName>
    </recommendedName>
</protein>
<organism evidence="1 2">
    <name type="scientific">Cohnella luojiensis</name>
    <dbReference type="NCBI Taxonomy" id="652876"/>
    <lineage>
        <taxon>Bacteria</taxon>
        <taxon>Bacillati</taxon>
        <taxon>Bacillota</taxon>
        <taxon>Bacilli</taxon>
        <taxon>Bacillales</taxon>
        <taxon>Paenibacillaceae</taxon>
        <taxon>Cohnella</taxon>
    </lineage>
</organism>
<proteinExistence type="predicted"/>
<sequence length="94" mass="11234">MILFCEYVIPEQYRDAYIAWVKADPERWRGTEILENTGQPGVFVEIRSAGNKEEAKEIEQERREGRSWIEMEQWVKGGREGLRIWTFRQVKISE</sequence>
<name>A0A4Y8LS31_9BACL</name>
<evidence type="ECO:0008006" key="3">
    <source>
        <dbReference type="Google" id="ProtNLM"/>
    </source>
</evidence>